<evidence type="ECO:0000256" key="2">
    <source>
        <dbReference type="SAM" id="SignalP"/>
    </source>
</evidence>
<protein>
    <recommendedName>
        <fullName evidence="7">DUF3048 domain-containing protein</fullName>
    </recommendedName>
</protein>
<name>A0A1T4JVW3_9FIRM</name>
<keyword evidence="6" id="KW-1185">Reference proteome</keyword>
<feature type="domain" description="DUF3048" evidence="4">
    <location>
        <begin position="229"/>
        <end position="333"/>
    </location>
</feature>
<dbReference type="Pfam" id="PF17479">
    <property type="entry name" value="DUF3048_C"/>
    <property type="match status" value="1"/>
</dbReference>
<dbReference type="InterPro" id="IPR023158">
    <property type="entry name" value="YerB-like_sf"/>
</dbReference>
<evidence type="ECO:0008006" key="7">
    <source>
        <dbReference type="Google" id="ProtNLM"/>
    </source>
</evidence>
<evidence type="ECO:0000313" key="6">
    <source>
        <dbReference type="Proteomes" id="UP000190657"/>
    </source>
</evidence>
<accession>A0A1T4JVW3</accession>
<dbReference type="SUPFAM" id="SSF159774">
    <property type="entry name" value="YerB-like"/>
    <property type="match status" value="1"/>
</dbReference>
<feature type="domain" description="DUF3048" evidence="3">
    <location>
        <begin position="47"/>
        <end position="199"/>
    </location>
</feature>
<feature type="region of interest" description="Disordered" evidence="1">
    <location>
        <begin position="25"/>
        <end position="55"/>
    </location>
</feature>
<dbReference type="InterPro" id="IPR021416">
    <property type="entry name" value="DUF3048_N"/>
</dbReference>
<dbReference type="InterPro" id="IPR035328">
    <property type="entry name" value="DUF3048_C"/>
</dbReference>
<dbReference type="AlphaFoldDB" id="A0A1T4JVW3"/>
<dbReference type="RefSeq" id="WP_078767654.1">
    <property type="nucleotide sequence ID" value="NZ_FUWW01000001.1"/>
</dbReference>
<proteinExistence type="predicted"/>
<dbReference type="Pfam" id="PF11258">
    <property type="entry name" value="DUF3048"/>
    <property type="match status" value="1"/>
</dbReference>
<reference evidence="5 6" key="1">
    <citation type="submission" date="2017-02" db="EMBL/GenBank/DDBJ databases">
        <authorList>
            <person name="Peterson S.W."/>
        </authorList>
    </citation>
    <scope>NUCLEOTIDE SEQUENCE [LARGE SCALE GENOMIC DNA]</scope>
    <source>
        <strain evidence="5 6">ATCC 51222</strain>
    </source>
</reference>
<evidence type="ECO:0000256" key="1">
    <source>
        <dbReference type="SAM" id="MobiDB-lite"/>
    </source>
</evidence>
<dbReference type="Proteomes" id="UP000190657">
    <property type="component" value="Unassembled WGS sequence"/>
</dbReference>
<sequence>MKKITAVLLAILMVVALFGCSAKQDEEPTTTQPATETTTKAPVLNPLTGEEGFSESAVGKRPVAIVVENLRPARPQWGITSPDIICEGEVEGGISRMLWLYANVKDVPEKVGPLRSARPSYVKFSKFFDAIFIHWGGSHSTKNYTGGYETIKKEKVNNIDGMSGGELFSRDSSRKVSSEHRGVLNGKKINKAIEKKGYRTELKDSSFSPLHFNSTVAPAGADGATSVGVKFSDRTDTRKFTYNAEDGKYSTNDWEKKVKFQNLIILKAESTYITVPYKGSTTTYLNYKWNSGSGKYISNGTATDITWEVSDGKLVLKDAVGNTLSVNKGKSYIGFVSSNHNGKITCSTE</sequence>
<feature type="chain" id="PRO_5012843295" description="DUF3048 domain-containing protein" evidence="2">
    <location>
        <begin position="25"/>
        <end position="349"/>
    </location>
</feature>
<dbReference type="Gene3D" id="3.50.90.10">
    <property type="entry name" value="YerB-like"/>
    <property type="match status" value="1"/>
</dbReference>
<keyword evidence="2" id="KW-0732">Signal</keyword>
<feature type="signal peptide" evidence="2">
    <location>
        <begin position="1"/>
        <end position="24"/>
    </location>
</feature>
<evidence type="ECO:0000259" key="4">
    <source>
        <dbReference type="Pfam" id="PF17479"/>
    </source>
</evidence>
<dbReference type="OrthoDB" id="9779102at2"/>
<dbReference type="EMBL" id="FUWW01000001">
    <property type="protein sequence ID" value="SJZ34207.1"/>
    <property type="molecule type" value="Genomic_DNA"/>
</dbReference>
<dbReference type="PROSITE" id="PS51257">
    <property type="entry name" value="PROKAR_LIPOPROTEIN"/>
    <property type="match status" value="1"/>
</dbReference>
<evidence type="ECO:0000313" key="5">
    <source>
        <dbReference type="EMBL" id="SJZ34207.1"/>
    </source>
</evidence>
<organism evidence="5 6">
    <name type="scientific">Eubacterium coprostanoligenes</name>
    <dbReference type="NCBI Taxonomy" id="290054"/>
    <lineage>
        <taxon>Bacteria</taxon>
        <taxon>Bacillati</taxon>
        <taxon>Bacillota</taxon>
        <taxon>Clostridia</taxon>
        <taxon>Eubacteriales</taxon>
        <taxon>Eubacteriaceae</taxon>
        <taxon>Eubacterium</taxon>
    </lineage>
</organism>
<gene>
    <name evidence="5" type="ORF">SAMN02745114_00141</name>
</gene>
<evidence type="ECO:0000259" key="3">
    <source>
        <dbReference type="Pfam" id="PF11258"/>
    </source>
</evidence>
<feature type="compositionally biased region" description="Low complexity" evidence="1">
    <location>
        <begin position="29"/>
        <end position="42"/>
    </location>
</feature>
<dbReference type="STRING" id="290054.SAMN02745114_00141"/>